<gene>
    <name evidence="1" type="ORF">LLC_08340</name>
</gene>
<sequence>MSSYRVMNLTLKNGEVVDKLEKLQVNVLENNPVTYVYYNLKKKKVY</sequence>
<organism evidence="1 2">
    <name type="scientific">Lactococcus lactis subsp. cremoris</name>
    <name type="common">Streptococcus cremoris</name>
    <dbReference type="NCBI Taxonomy" id="1359"/>
    <lineage>
        <taxon>Bacteria</taxon>
        <taxon>Bacillati</taxon>
        <taxon>Bacillota</taxon>
        <taxon>Bacilli</taxon>
        <taxon>Lactobacillales</taxon>
        <taxon>Streptococcaceae</taxon>
        <taxon>Lactococcus</taxon>
    </lineage>
</organism>
<dbReference type="Proteomes" id="UP000595253">
    <property type="component" value="Chromosome"/>
</dbReference>
<dbReference type="EMBL" id="AP024222">
    <property type="protein sequence ID" value="BCO05594.1"/>
    <property type="molecule type" value="Genomic_DNA"/>
</dbReference>
<name>A0AAD1K1H0_LACLC</name>
<protein>
    <submittedName>
        <fullName evidence="1">Uncharacterized protein</fullName>
    </submittedName>
</protein>
<evidence type="ECO:0000313" key="1">
    <source>
        <dbReference type="EMBL" id="BCO05594.1"/>
    </source>
</evidence>
<evidence type="ECO:0000313" key="2">
    <source>
        <dbReference type="Proteomes" id="UP000595253"/>
    </source>
</evidence>
<dbReference type="RefSeq" id="WP_164717659.1">
    <property type="nucleotide sequence ID" value="NZ_AP018499.1"/>
</dbReference>
<proteinExistence type="predicted"/>
<accession>A0AAD1K1H0</accession>
<dbReference type="AlphaFoldDB" id="A0AAD1K1H0"/>
<reference evidence="1 2" key="1">
    <citation type="submission" date="2020-12" db="EMBL/GenBank/DDBJ databases">
        <title>Complete genome sequence of lactococcus lactis subsp. cremoris strain EPSC and strain G3-2.</title>
        <authorList>
            <person name="Kita K."/>
            <person name="Ishikawa S."/>
        </authorList>
    </citation>
    <scope>NUCLEOTIDE SEQUENCE [LARGE SCALE GENOMIC DNA]</scope>
    <source>
        <strain evidence="1 2">EPSC</strain>
    </source>
</reference>